<dbReference type="PROSITE" id="PS50404">
    <property type="entry name" value="GST_NTER"/>
    <property type="match status" value="1"/>
</dbReference>
<name>A0A1B1AM79_9PROT</name>
<evidence type="ECO:0000256" key="1">
    <source>
        <dbReference type="RuleBase" id="RU003494"/>
    </source>
</evidence>
<accession>A0A1B1AM79</accession>
<dbReference type="PANTHER" id="PTHR44051">
    <property type="entry name" value="GLUTATHIONE S-TRANSFERASE-RELATED"/>
    <property type="match status" value="1"/>
</dbReference>
<keyword evidence="6" id="KW-1185">Reference proteome</keyword>
<dbReference type="InParanoid" id="A0A1B1AM79"/>
<evidence type="ECO:0000256" key="2">
    <source>
        <dbReference type="SAM" id="MobiDB-lite"/>
    </source>
</evidence>
<dbReference type="InterPro" id="IPR010987">
    <property type="entry name" value="Glutathione-S-Trfase_C-like"/>
</dbReference>
<dbReference type="SFLD" id="SFLDG00358">
    <property type="entry name" value="Main_(cytGST)"/>
    <property type="match status" value="1"/>
</dbReference>
<dbReference type="OrthoDB" id="9803562at2"/>
<keyword evidence="5" id="KW-0808">Transferase</keyword>
<evidence type="ECO:0000313" key="5">
    <source>
        <dbReference type="EMBL" id="ANP47666.1"/>
    </source>
</evidence>
<reference evidence="5 6" key="1">
    <citation type="submission" date="2015-11" db="EMBL/GenBank/DDBJ databases">
        <title>Whole-Genome Sequence of Candidatus Oderbacter manganicum from the National Park Lower Oder Valley, Germany.</title>
        <authorList>
            <person name="Braun B."/>
            <person name="Liere K."/>
            <person name="Szewzyk U."/>
        </authorList>
    </citation>
    <scope>NUCLEOTIDE SEQUENCE [LARGE SCALE GENOMIC DNA]</scope>
    <source>
        <strain evidence="5 6">OTSz_A_272</strain>
    </source>
</reference>
<dbReference type="SFLD" id="SFLDG01151">
    <property type="entry name" value="Main.2:_Nu-like"/>
    <property type="match status" value="1"/>
</dbReference>
<dbReference type="SUPFAM" id="SSF52833">
    <property type="entry name" value="Thioredoxin-like"/>
    <property type="match status" value="1"/>
</dbReference>
<dbReference type="PROSITE" id="PS50405">
    <property type="entry name" value="GST_CTER"/>
    <property type="match status" value="1"/>
</dbReference>
<dbReference type="EMBL" id="CP013244">
    <property type="protein sequence ID" value="ANP47666.1"/>
    <property type="molecule type" value="Genomic_DNA"/>
</dbReference>
<dbReference type="InterPro" id="IPR036249">
    <property type="entry name" value="Thioredoxin-like_sf"/>
</dbReference>
<dbReference type="FunCoup" id="A0A1B1AM79">
    <property type="interactions" value="222"/>
</dbReference>
<dbReference type="PANTHER" id="PTHR44051:SF8">
    <property type="entry name" value="GLUTATHIONE S-TRANSFERASE GSTA"/>
    <property type="match status" value="1"/>
</dbReference>
<dbReference type="InterPro" id="IPR040079">
    <property type="entry name" value="Glutathione_S-Trfase"/>
</dbReference>
<dbReference type="InterPro" id="IPR004046">
    <property type="entry name" value="GST_C"/>
</dbReference>
<feature type="domain" description="GST N-terminal" evidence="3">
    <location>
        <begin position="2"/>
        <end position="89"/>
    </location>
</feature>
<dbReference type="SUPFAM" id="SSF47616">
    <property type="entry name" value="GST C-terminal domain-like"/>
    <property type="match status" value="1"/>
</dbReference>
<protein>
    <submittedName>
        <fullName evidence="5">Glutathione S-transferase</fullName>
    </submittedName>
</protein>
<organism evidence="5 6">
    <name type="scientific">Candidatus Viadribacter manganicus</name>
    <dbReference type="NCBI Taxonomy" id="1759059"/>
    <lineage>
        <taxon>Bacteria</taxon>
        <taxon>Pseudomonadati</taxon>
        <taxon>Pseudomonadota</taxon>
        <taxon>Alphaproteobacteria</taxon>
        <taxon>Hyphomonadales</taxon>
        <taxon>Hyphomonadaceae</taxon>
        <taxon>Candidatus Viadribacter</taxon>
    </lineage>
</organism>
<proteinExistence type="inferred from homology"/>
<dbReference type="Pfam" id="PF00043">
    <property type="entry name" value="GST_C"/>
    <property type="match status" value="1"/>
</dbReference>
<dbReference type="Pfam" id="PF02798">
    <property type="entry name" value="GST_N"/>
    <property type="match status" value="1"/>
</dbReference>
<evidence type="ECO:0000259" key="3">
    <source>
        <dbReference type="PROSITE" id="PS50404"/>
    </source>
</evidence>
<evidence type="ECO:0000259" key="4">
    <source>
        <dbReference type="PROSITE" id="PS50405"/>
    </source>
</evidence>
<feature type="region of interest" description="Disordered" evidence="2">
    <location>
        <begin position="208"/>
        <end position="229"/>
    </location>
</feature>
<gene>
    <name evidence="5" type="ORF">ATE48_18045</name>
</gene>
<dbReference type="KEGG" id="cbot:ATE48_18045"/>
<dbReference type="SFLD" id="SFLDS00019">
    <property type="entry name" value="Glutathione_Transferase_(cytos"/>
    <property type="match status" value="1"/>
</dbReference>
<dbReference type="Gene3D" id="1.20.1050.10">
    <property type="match status" value="1"/>
</dbReference>
<dbReference type="CDD" id="cd03048">
    <property type="entry name" value="GST_N_Ure2p_like"/>
    <property type="match status" value="1"/>
</dbReference>
<sequence length="255" mass="27901">MQEPIELYFWPTPNGLKVSIALEEMGLAYVVKPVAIGKGEQFKPDFMAISPNNRMPAIIDPDGPGGAPISVFESGAILQYLGRKTGKFYPSDERARVEVDEWLFWQMSGVGPMFGQASHFRNYAPNLVDDPEKVAYGVTRYNNEVNRLLGVLERRLEGREFIAGDYSIADMASYPWIKIAAVFSQDMSAFPRVQAWLDRIAERPATKKGAGVGAELRRPAPAPGSAEAKEAAKALFGQTAASIASAVNEKKTAQS</sequence>
<feature type="domain" description="GST C-terminal" evidence="4">
    <location>
        <begin position="92"/>
        <end position="222"/>
    </location>
</feature>
<evidence type="ECO:0000313" key="6">
    <source>
        <dbReference type="Proteomes" id="UP000092498"/>
    </source>
</evidence>
<dbReference type="InterPro" id="IPR004045">
    <property type="entry name" value="Glutathione_S-Trfase_N"/>
</dbReference>
<comment type="similarity">
    <text evidence="1">Belongs to the GST superfamily.</text>
</comment>
<dbReference type="GO" id="GO:0016740">
    <property type="term" value="F:transferase activity"/>
    <property type="evidence" value="ECO:0007669"/>
    <property type="project" value="UniProtKB-KW"/>
</dbReference>
<dbReference type="InterPro" id="IPR036282">
    <property type="entry name" value="Glutathione-S-Trfase_C_sf"/>
</dbReference>
<dbReference type="Gene3D" id="3.40.30.10">
    <property type="entry name" value="Glutaredoxin"/>
    <property type="match status" value="1"/>
</dbReference>
<dbReference type="AlphaFoldDB" id="A0A1B1AM79"/>
<dbReference type="RefSeq" id="WP_066774015.1">
    <property type="nucleotide sequence ID" value="NZ_CP013244.1"/>
</dbReference>
<dbReference type="Proteomes" id="UP000092498">
    <property type="component" value="Chromosome"/>
</dbReference>
<dbReference type="STRING" id="1759059.ATE48_18045"/>